<name>A0A238FPF2_9BASI</name>
<evidence type="ECO:0000313" key="3">
    <source>
        <dbReference type="EMBL" id="SCV74649.1"/>
    </source>
</evidence>
<dbReference type="Pfam" id="PF06825">
    <property type="entry name" value="HSBP1"/>
    <property type="match status" value="1"/>
</dbReference>
<dbReference type="Gene3D" id="1.20.5.430">
    <property type="match status" value="1"/>
</dbReference>
<dbReference type="STRING" id="269621.A0A238FPF2"/>
<dbReference type="GO" id="GO:0003714">
    <property type="term" value="F:transcription corepressor activity"/>
    <property type="evidence" value="ECO:0007669"/>
    <property type="project" value="InterPro"/>
</dbReference>
<accession>A0A238FPF2</accession>
<dbReference type="AlphaFoldDB" id="A0A238FPF2"/>
<feature type="compositionally biased region" description="Low complexity" evidence="2">
    <location>
        <begin position="1"/>
        <end position="30"/>
    </location>
</feature>
<keyword evidence="4" id="KW-1185">Reference proteome</keyword>
<dbReference type="InterPro" id="IPR009643">
    <property type="entry name" value="HS1-bd"/>
</dbReference>
<comment type="similarity">
    <text evidence="1">Belongs to the HSBP1 family.</text>
</comment>
<reference evidence="4" key="1">
    <citation type="submission" date="2016-09" db="EMBL/GenBank/DDBJ databases">
        <authorList>
            <person name="Jeantristanb JTB J.-T."/>
            <person name="Ricardo R."/>
        </authorList>
    </citation>
    <scope>NUCLEOTIDE SEQUENCE [LARGE SCALE GENOMIC DNA]</scope>
</reference>
<organism evidence="3 4">
    <name type="scientific">Microbotryum intermedium</name>
    <dbReference type="NCBI Taxonomy" id="269621"/>
    <lineage>
        <taxon>Eukaryota</taxon>
        <taxon>Fungi</taxon>
        <taxon>Dikarya</taxon>
        <taxon>Basidiomycota</taxon>
        <taxon>Pucciniomycotina</taxon>
        <taxon>Microbotryomycetes</taxon>
        <taxon>Microbotryales</taxon>
        <taxon>Microbotryaceae</taxon>
        <taxon>Microbotryum</taxon>
    </lineage>
</organism>
<dbReference type="OrthoDB" id="4159489at2759"/>
<evidence type="ECO:0000256" key="1">
    <source>
        <dbReference type="ARBA" id="ARBA00006349"/>
    </source>
</evidence>
<feature type="compositionally biased region" description="Polar residues" evidence="2">
    <location>
        <begin position="31"/>
        <end position="42"/>
    </location>
</feature>
<dbReference type="EMBL" id="FMSP01000023">
    <property type="protein sequence ID" value="SCV74649.1"/>
    <property type="molecule type" value="Genomic_DNA"/>
</dbReference>
<proteinExistence type="inferred from homology"/>
<dbReference type="Proteomes" id="UP000198372">
    <property type="component" value="Unassembled WGS sequence"/>
</dbReference>
<gene>
    <name evidence="3" type="ORF">BQ2448_7678</name>
</gene>
<evidence type="ECO:0000313" key="4">
    <source>
        <dbReference type="Proteomes" id="UP000198372"/>
    </source>
</evidence>
<sequence length="176" mass="18127">MSLKPLSVSSPRSQQSSPSSQPFSSLPTSPNTDTSALSTSPRSAFVGQSPPLSAGGPSKQFDRSSPPRSTSSVGLGLGLGLPKSPRLGVGTVGLALNDDEMAQVTNPQELTSYVDKLLNDLEARFDGMSADVLSRLTSLSTRVDSLESSISDLMSGNASVALGPGTEWGDRSTAQA</sequence>
<feature type="region of interest" description="Disordered" evidence="2">
    <location>
        <begin position="1"/>
        <end position="86"/>
    </location>
</feature>
<protein>
    <submittedName>
        <fullName evidence="3">BQ2448_7678 protein</fullName>
    </submittedName>
</protein>
<evidence type="ECO:0000256" key="2">
    <source>
        <dbReference type="SAM" id="MobiDB-lite"/>
    </source>
</evidence>